<reference evidence="1 2" key="1">
    <citation type="submission" date="2015-11" db="EMBL/GenBank/DDBJ databases">
        <title>Expanding the genomic diversity of Burkholderia species for the development of highly accurate diagnostics.</title>
        <authorList>
            <person name="Sahl J."/>
            <person name="Keim P."/>
            <person name="Wagner D."/>
        </authorList>
    </citation>
    <scope>NUCLEOTIDE SEQUENCE [LARGE SCALE GENOMIC DNA]</scope>
    <source>
        <strain evidence="1 2">MSMB574WGS</strain>
    </source>
</reference>
<gene>
    <name evidence="1" type="ORF">WT57_15960</name>
</gene>
<name>A0A132F2M3_9BURK</name>
<evidence type="ECO:0000313" key="2">
    <source>
        <dbReference type="Proteomes" id="UP000061512"/>
    </source>
</evidence>
<dbReference type="Proteomes" id="UP000061512">
    <property type="component" value="Unassembled WGS sequence"/>
</dbReference>
<comment type="caution">
    <text evidence="1">The sequence shown here is derived from an EMBL/GenBank/DDBJ whole genome shotgun (WGS) entry which is preliminary data.</text>
</comment>
<accession>A0A132F2M3</accession>
<sequence length="64" mass="7249">MRPRQLNRISLKPETLFSHGLGRTLPNYGIDVAMNKFHAEMRSAAVFPPLAVTLNVRETSTIQR</sequence>
<organism evidence="1 2">
    <name type="scientific">Burkholderia pseudomultivorans</name>
    <dbReference type="NCBI Taxonomy" id="1207504"/>
    <lineage>
        <taxon>Bacteria</taxon>
        <taxon>Pseudomonadati</taxon>
        <taxon>Pseudomonadota</taxon>
        <taxon>Betaproteobacteria</taxon>
        <taxon>Burkholderiales</taxon>
        <taxon>Burkholderiaceae</taxon>
        <taxon>Burkholderia</taxon>
        <taxon>Burkholderia cepacia complex</taxon>
    </lineage>
</organism>
<dbReference type="EMBL" id="LPJX01000029">
    <property type="protein sequence ID" value="KWF67582.1"/>
    <property type="molecule type" value="Genomic_DNA"/>
</dbReference>
<protein>
    <submittedName>
        <fullName evidence="1">Uncharacterized protein</fullName>
    </submittedName>
</protein>
<proteinExistence type="predicted"/>
<evidence type="ECO:0000313" key="1">
    <source>
        <dbReference type="EMBL" id="KWF67582.1"/>
    </source>
</evidence>
<dbReference type="AlphaFoldDB" id="A0A132F2M3"/>